<name>A0A7Y6IIT1_9ACTN</name>
<accession>A0A7Y6IIT1</accession>
<organism evidence="1 2">
    <name type="scientific">Nonomuraea rhodomycinica</name>
    <dbReference type="NCBI Taxonomy" id="1712872"/>
    <lineage>
        <taxon>Bacteria</taxon>
        <taxon>Bacillati</taxon>
        <taxon>Actinomycetota</taxon>
        <taxon>Actinomycetes</taxon>
        <taxon>Streptosporangiales</taxon>
        <taxon>Streptosporangiaceae</taxon>
        <taxon>Nonomuraea</taxon>
    </lineage>
</organism>
<proteinExistence type="predicted"/>
<evidence type="ECO:0000313" key="1">
    <source>
        <dbReference type="EMBL" id="NUW39015.1"/>
    </source>
</evidence>
<protein>
    <submittedName>
        <fullName evidence="1">Uncharacterized protein</fullName>
    </submittedName>
</protein>
<reference evidence="1 2" key="1">
    <citation type="submission" date="2020-06" db="EMBL/GenBank/DDBJ databases">
        <authorList>
            <person name="Chanama M."/>
        </authorList>
    </citation>
    <scope>NUCLEOTIDE SEQUENCE [LARGE SCALE GENOMIC DNA]</scope>
    <source>
        <strain evidence="1 2">TBRC6557</strain>
    </source>
</reference>
<dbReference type="EMBL" id="JABWGO010000001">
    <property type="protein sequence ID" value="NUW39015.1"/>
    <property type="molecule type" value="Genomic_DNA"/>
</dbReference>
<dbReference type="RefSeq" id="WP_175598618.1">
    <property type="nucleotide sequence ID" value="NZ_JABWGO010000001.1"/>
</dbReference>
<keyword evidence="2" id="KW-1185">Reference proteome</keyword>
<sequence>MNDHLVKIAHPRLHPGLAMEAPVDPSDFLLLFTDDTEARARLVRDDTERPVLRVGARMRLDGTVVDEELWTVRELVRRPGLTVIRLGDALT</sequence>
<evidence type="ECO:0000313" key="2">
    <source>
        <dbReference type="Proteomes" id="UP000546126"/>
    </source>
</evidence>
<comment type="caution">
    <text evidence="1">The sequence shown here is derived from an EMBL/GenBank/DDBJ whole genome shotgun (WGS) entry which is preliminary data.</text>
</comment>
<gene>
    <name evidence="1" type="ORF">HT134_02575</name>
</gene>
<dbReference type="AlphaFoldDB" id="A0A7Y6IIT1"/>
<dbReference type="Proteomes" id="UP000546126">
    <property type="component" value="Unassembled WGS sequence"/>
</dbReference>